<organism evidence="7 8">
    <name type="scientific">Candidatus Nomurabacteria bacterium GW2011_GWC2_42_20</name>
    <dbReference type="NCBI Taxonomy" id="1618756"/>
    <lineage>
        <taxon>Bacteria</taxon>
        <taxon>Candidatus Nomuraibacteriota</taxon>
    </lineage>
</organism>
<comment type="caution">
    <text evidence="7">The sequence shown here is derived from an EMBL/GenBank/DDBJ whole genome shotgun (WGS) entry which is preliminary data.</text>
</comment>
<dbReference type="AlphaFoldDB" id="A0A0G0ZI13"/>
<keyword evidence="3" id="KW-0732">Signal</keyword>
<evidence type="ECO:0000256" key="1">
    <source>
        <dbReference type="ARBA" id="ARBA00004613"/>
    </source>
</evidence>
<feature type="compositionally biased region" description="Acidic residues" evidence="5">
    <location>
        <begin position="133"/>
        <end position="156"/>
    </location>
</feature>
<comment type="subcellular location">
    <subcellularLocation>
        <location evidence="1">Secreted</location>
    </subcellularLocation>
</comment>
<dbReference type="GO" id="GO:0005509">
    <property type="term" value="F:calcium ion binding"/>
    <property type="evidence" value="ECO:0007669"/>
    <property type="project" value="InterPro"/>
</dbReference>
<keyword evidence="4" id="KW-0106">Calcium</keyword>
<keyword evidence="6" id="KW-0812">Transmembrane</keyword>
<evidence type="ECO:0000256" key="2">
    <source>
        <dbReference type="ARBA" id="ARBA00022525"/>
    </source>
</evidence>
<dbReference type="InterPro" id="IPR028974">
    <property type="entry name" value="TSP_type-3_rpt"/>
</dbReference>
<feature type="region of interest" description="Disordered" evidence="5">
    <location>
        <begin position="108"/>
        <end position="174"/>
    </location>
</feature>
<proteinExistence type="predicted"/>
<dbReference type="Pfam" id="PF18884">
    <property type="entry name" value="TSP3_bac"/>
    <property type="match status" value="2"/>
</dbReference>
<dbReference type="Gene3D" id="4.10.1080.10">
    <property type="entry name" value="TSP type-3 repeat"/>
    <property type="match status" value="1"/>
</dbReference>
<evidence type="ECO:0000313" key="7">
    <source>
        <dbReference type="EMBL" id="KKS48375.1"/>
    </source>
</evidence>
<dbReference type="STRING" id="1618756.UV12_C0001G0070"/>
<evidence type="ECO:0000256" key="4">
    <source>
        <dbReference type="ARBA" id="ARBA00022837"/>
    </source>
</evidence>
<sequence length="331" mass="36851">MLIIFIFFSFPVYAASQPLKNVGFVPANIWFSKDPFFDGEKIRIYTIVFNGSSYALEGTVEFLDNGVFIGKTNFSLSSGGRVRDMWIDWEATKGKHAITARIVGATASSSGGAKSSVMLDNTETGKSVRDVDMDSDGDDIGDRDDLDDDGDGISDVDELRNGTDPLKKDTDGDGISDDKELEILLKDKAEAELILDSASTSVGTILHTLRKIDETIPEPIKTAAITSTNIVERFRVEEGYKFALAKDKKLQEIKLTSENKQKILAQENSKNNENDVIGNVSNATKKPFAYAMLASLAVLEYTFKWKVVFYGILLYTAYRMIMWLVRRVRDR</sequence>
<feature type="transmembrane region" description="Helical" evidence="6">
    <location>
        <begin position="307"/>
        <end position="325"/>
    </location>
</feature>
<evidence type="ECO:0000313" key="8">
    <source>
        <dbReference type="Proteomes" id="UP000034704"/>
    </source>
</evidence>
<evidence type="ECO:0000256" key="6">
    <source>
        <dbReference type="SAM" id="Phobius"/>
    </source>
</evidence>
<name>A0A0G0ZI13_9BACT</name>
<dbReference type="SUPFAM" id="SSF103647">
    <property type="entry name" value="TSP type-3 repeat"/>
    <property type="match status" value="1"/>
</dbReference>
<evidence type="ECO:0000256" key="5">
    <source>
        <dbReference type="SAM" id="MobiDB-lite"/>
    </source>
</evidence>
<gene>
    <name evidence="7" type="ORF">UV12_C0001G0070</name>
</gene>
<protein>
    <submittedName>
        <fullName evidence="7">Uncharacterized protein</fullName>
    </submittedName>
</protein>
<dbReference type="EMBL" id="LCDG01000001">
    <property type="protein sequence ID" value="KKS48375.1"/>
    <property type="molecule type" value="Genomic_DNA"/>
</dbReference>
<feature type="compositionally biased region" description="Basic and acidic residues" evidence="5">
    <location>
        <begin position="157"/>
        <end position="174"/>
    </location>
</feature>
<keyword evidence="6" id="KW-0472">Membrane</keyword>
<dbReference type="InterPro" id="IPR059100">
    <property type="entry name" value="TSP3_bac"/>
</dbReference>
<keyword evidence="2" id="KW-0964">Secreted</keyword>
<evidence type="ECO:0000256" key="3">
    <source>
        <dbReference type="ARBA" id="ARBA00022729"/>
    </source>
</evidence>
<accession>A0A0G0ZI13</accession>
<keyword evidence="6" id="KW-1133">Transmembrane helix</keyword>
<dbReference type="Proteomes" id="UP000034704">
    <property type="component" value="Unassembled WGS sequence"/>
</dbReference>
<reference evidence="7 8" key="1">
    <citation type="journal article" date="2015" name="Nature">
        <title>rRNA introns, odd ribosomes, and small enigmatic genomes across a large radiation of phyla.</title>
        <authorList>
            <person name="Brown C.T."/>
            <person name="Hug L.A."/>
            <person name="Thomas B.C."/>
            <person name="Sharon I."/>
            <person name="Castelle C.J."/>
            <person name="Singh A."/>
            <person name="Wilkins M.J."/>
            <person name="Williams K.H."/>
            <person name="Banfield J.F."/>
        </authorList>
    </citation>
    <scope>NUCLEOTIDE SEQUENCE [LARGE SCALE GENOMIC DNA]</scope>
</reference>